<protein>
    <submittedName>
        <fullName evidence="9">Rieske 2Fe-2S domain-containing protein</fullName>
    </submittedName>
</protein>
<dbReference type="SUPFAM" id="SSF52467">
    <property type="entry name" value="DHS-like NAD/FAD-binding domain"/>
    <property type="match status" value="1"/>
</dbReference>
<keyword evidence="2" id="KW-0001">2Fe-2S</keyword>
<proteinExistence type="inferred from homology"/>
<evidence type="ECO:0000256" key="2">
    <source>
        <dbReference type="ARBA" id="ARBA00022714"/>
    </source>
</evidence>
<evidence type="ECO:0000256" key="6">
    <source>
        <dbReference type="ARBA" id="ARBA00023052"/>
    </source>
</evidence>
<dbReference type="RefSeq" id="WP_264323384.1">
    <property type="nucleotide sequence ID" value="NZ_JADEXQ010000004.1"/>
</dbReference>
<dbReference type="SUPFAM" id="SSF52518">
    <property type="entry name" value="Thiamin diphosphate-binding fold (THDP-binding)"/>
    <property type="match status" value="2"/>
</dbReference>
<dbReference type="AlphaFoldDB" id="A0A928VHQ5"/>
<dbReference type="InterPro" id="IPR029061">
    <property type="entry name" value="THDP-binding"/>
</dbReference>
<dbReference type="InterPro" id="IPR017941">
    <property type="entry name" value="Rieske_2Fe-2S"/>
</dbReference>
<dbReference type="Pfam" id="PF02775">
    <property type="entry name" value="TPP_enzyme_C"/>
    <property type="match status" value="1"/>
</dbReference>
<comment type="similarity">
    <text evidence="1 7">Belongs to the TPP enzyme family.</text>
</comment>
<dbReference type="InterPro" id="IPR047210">
    <property type="entry name" value="TPP_PYR_POXB-like"/>
</dbReference>
<dbReference type="Gene3D" id="3.40.50.970">
    <property type="match status" value="2"/>
</dbReference>
<organism evidence="9 10">
    <name type="scientific">Romeriopsis navalis LEGE 11480</name>
    <dbReference type="NCBI Taxonomy" id="2777977"/>
    <lineage>
        <taxon>Bacteria</taxon>
        <taxon>Bacillati</taxon>
        <taxon>Cyanobacteriota</taxon>
        <taxon>Cyanophyceae</taxon>
        <taxon>Leptolyngbyales</taxon>
        <taxon>Leptolyngbyaceae</taxon>
        <taxon>Romeriopsis</taxon>
        <taxon>Romeriopsis navalis</taxon>
    </lineage>
</organism>
<keyword evidence="5" id="KW-0411">Iron-sulfur</keyword>
<name>A0A928VHQ5_9CYAN</name>
<keyword evidence="6 7" id="KW-0786">Thiamine pyrophosphate</keyword>
<feature type="domain" description="Rieske" evidence="8">
    <location>
        <begin position="7"/>
        <end position="104"/>
    </location>
</feature>
<dbReference type="Pfam" id="PF00205">
    <property type="entry name" value="TPP_enzyme_M"/>
    <property type="match status" value="1"/>
</dbReference>
<evidence type="ECO:0000256" key="7">
    <source>
        <dbReference type="RuleBase" id="RU362132"/>
    </source>
</evidence>
<dbReference type="EMBL" id="JADEXQ010000004">
    <property type="protein sequence ID" value="MBE9028560.1"/>
    <property type="molecule type" value="Genomic_DNA"/>
</dbReference>
<dbReference type="CDD" id="cd03467">
    <property type="entry name" value="Rieske"/>
    <property type="match status" value="1"/>
</dbReference>
<evidence type="ECO:0000256" key="3">
    <source>
        <dbReference type="ARBA" id="ARBA00022723"/>
    </source>
</evidence>
<dbReference type="Gene3D" id="3.40.50.1220">
    <property type="entry name" value="TPP-binding domain"/>
    <property type="match status" value="1"/>
</dbReference>
<dbReference type="PROSITE" id="PS51296">
    <property type="entry name" value="RIESKE"/>
    <property type="match status" value="1"/>
</dbReference>
<dbReference type="InterPro" id="IPR047211">
    <property type="entry name" value="POXB-like"/>
</dbReference>
<dbReference type="InterPro" id="IPR036922">
    <property type="entry name" value="Rieske_2Fe-2S_sf"/>
</dbReference>
<accession>A0A928VHQ5</accession>
<dbReference type="PANTHER" id="PTHR42981:SF2">
    <property type="entry name" value="PYRUVATE DEHYDROGENASE [UBIQUINONE]"/>
    <property type="match status" value="1"/>
</dbReference>
<dbReference type="Pfam" id="PF02776">
    <property type="entry name" value="TPP_enzyme_N"/>
    <property type="match status" value="1"/>
</dbReference>
<keyword evidence="4" id="KW-0408">Iron</keyword>
<dbReference type="InterPro" id="IPR012001">
    <property type="entry name" value="Thiamin_PyroP_enz_TPP-bd_dom"/>
</dbReference>
<evidence type="ECO:0000256" key="4">
    <source>
        <dbReference type="ARBA" id="ARBA00023004"/>
    </source>
</evidence>
<evidence type="ECO:0000313" key="10">
    <source>
        <dbReference type="Proteomes" id="UP000625316"/>
    </source>
</evidence>
<dbReference type="Gene3D" id="2.102.10.10">
    <property type="entry name" value="Rieske [2Fe-2S] iron-sulphur domain"/>
    <property type="match status" value="1"/>
</dbReference>
<dbReference type="SUPFAM" id="SSF50022">
    <property type="entry name" value="ISP domain"/>
    <property type="match status" value="1"/>
</dbReference>
<dbReference type="GO" id="GO:0004497">
    <property type="term" value="F:monooxygenase activity"/>
    <property type="evidence" value="ECO:0007669"/>
    <property type="project" value="UniProtKB-ARBA"/>
</dbReference>
<evidence type="ECO:0000256" key="1">
    <source>
        <dbReference type="ARBA" id="ARBA00007812"/>
    </source>
</evidence>
<evidence type="ECO:0000256" key="5">
    <source>
        <dbReference type="ARBA" id="ARBA00023014"/>
    </source>
</evidence>
<evidence type="ECO:0000313" key="9">
    <source>
        <dbReference type="EMBL" id="MBE9028560.1"/>
    </source>
</evidence>
<dbReference type="GO" id="GO:0030976">
    <property type="term" value="F:thiamine pyrophosphate binding"/>
    <property type="evidence" value="ECO:0007669"/>
    <property type="project" value="InterPro"/>
</dbReference>
<comment type="caution">
    <text evidence="9">The sequence shown here is derived from an EMBL/GenBank/DDBJ whole genome shotgun (WGS) entry which is preliminary data.</text>
</comment>
<dbReference type="InterPro" id="IPR011766">
    <property type="entry name" value="TPP_enzyme_TPP-bd"/>
</dbReference>
<dbReference type="InterPro" id="IPR029035">
    <property type="entry name" value="DHS-like_NAD/FAD-binding_dom"/>
</dbReference>
<dbReference type="Proteomes" id="UP000625316">
    <property type="component" value="Unassembled WGS sequence"/>
</dbReference>
<gene>
    <name evidence="9" type="ORF">IQ266_02160</name>
</gene>
<dbReference type="GO" id="GO:0051537">
    <property type="term" value="F:2 iron, 2 sulfur cluster binding"/>
    <property type="evidence" value="ECO:0007669"/>
    <property type="project" value="UniProtKB-KW"/>
</dbReference>
<dbReference type="GO" id="GO:0000287">
    <property type="term" value="F:magnesium ion binding"/>
    <property type="evidence" value="ECO:0007669"/>
    <property type="project" value="InterPro"/>
</dbReference>
<dbReference type="PANTHER" id="PTHR42981">
    <property type="entry name" value="PYRUVATE DEHYDROGENASE [UBIQUINONE]"/>
    <property type="match status" value="1"/>
</dbReference>
<sequence length="650" mass="69258">MTTSTQWFRVADLEELPEGRVKTVVAGHKSIALTHYNGQYGALDNRCPHQGGPLGEGSIENGLLRCPWHGWDYCPLTGNPPGDLDVDDALETFPVESRSDGIYIGLPVEAPHVRTVTDVMAETMVNWGITHVFGMVGHSNLGLADALRRQAQQGKLTFIGIRHEGAGAFAASAYAKLTGKPAACLTIAGPGATNLLTGMWDAKVDRAPVLALTGQVNSQVLGTGNFQECDLSAAFSGVAAWSGTVLSHSKHGELMTLAVKHAILERNVSHLIFPDEIQIQPAAENTPASSPTGRITPLQIAPPPGALADAIAQLKQAKRPVIIVGHGARFNMPAVIEFAEMLNAPVLTTFKGKGQIADDHPLGCGVLGRSGTPIASWFMNESDLLVVLGASFSNHTGIYAGKPTIQVDFDPLALGKFHPVTVPVWGELSIVVDQLKTALTGQIISVDQRPEIAERWAIWRAEKLKREADDRGQGINSASIFAAMTRQVAVNAVISVDVGNNTYSFGRYFECTAQSVLMSGYLGSIGFAFPGAMGAWAAAGTTRQIVSVSGDGGFGQYMGDFNTAVKYGMNITHVLVNNSQLGKISKEQRAGEWDVWQTSLHNPNFAEYAQICGGFGIQVTSKAQLDAALRQALDYDGPAIVEILADAELI</sequence>
<dbReference type="CDD" id="cd07039">
    <property type="entry name" value="TPP_PYR_POX"/>
    <property type="match status" value="1"/>
</dbReference>
<evidence type="ECO:0000259" key="8">
    <source>
        <dbReference type="PROSITE" id="PS51296"/>
    </source>
</evidence>
<reference evidence="9" key="1">
    <citation type="submission" date="2020-10" db="EMBL/GenBank/DDBJ databases">
        <authorList>
            <person name="Castelo-Branco R."/>
            <person name="Eusebio N."/>
            <person name="Adriana R."/>
            <person name="Vieira A."/>
            <person name="Brugerolle De Fraissinette N."/>
            <person name="Rezende De Castro R."/>
            <person name="Schneider M.P."/>
            <person name="Vasconcelos V."/>
            <person name="Leao P.N."/>
        </authorList>
    </citation>
    <scope>NUCLEOTIDE SEQUENCE</scope>
    <source>
        <strain evidence="9">LEGE 11480</strain>
    </source>
</reference>
<keyword evidence="3" id="KW-0479">Metal-binding</keyword>
<dbReference type="InterPro" id="IPR012000">
    <property type="entry name" value="Thiamin_PyroP_enz_cen_dom"/>
</dbReference>
<dbReference type="GO" id="GO:0016705">
    <property type="term" value="F:oxidoreductase activity, acting on paired donors, with incorporation or reduction of molecular oxygen"/>
    <property type="evidence" value="ECO:0007669"/>
    <property type="project" value="UniProtKB-ARBA"/>
</dbReference>
<dbReference type="Pfam" id="PF00355">
    <property type="entry name" value="Rieske"/>
    <property type="match status" value="1"/>
</dbReference>
<keyword evidence="10" id="KW-1185">Reference proteome</keyword>